<sequence length="122" mass="13616">MIFGDVNLDQAAEDYAAAALMLAQEAGANESFARYAQAKTARWQNRFIEAADLARQGFEASPPAPMRTQLAWYEANDHTSDKPSRERLCWLGGNMPQDHPINVELVNLIANRMARDPGLVRQ</sequence>
<reference evidence="1" key="1">
    <citation type="submission" date="2019-12" db="EMBL/GenBank/DDBJ databases">
        <title>Actinomadura physcomitrii sp. nov., a novel actinomycete isolated from moss [Physcomitrium sphaericum (Ludw) Fuernr].</title>
        <authorList>
            <person name="Zhuang X."/>
        </authorList>
    </citation>
    <scope>NUCLEOTIDE SEQUENCE [LARGE SCALE GENOMIC DNA]</scope>
    <source>
        <strain evidence="1">LD22</strain>
    </source>
</reference>
<keyword evidence="2" id="KW-1185">Reference proteome</keyword>
<accession>A0A6I4MQX7</accession>
<protein>
    <submittedName>
        <fullName evidence="1">Uncharacterized protein</fullName>
    </submittedName>
</protein>
<evidence type="ECO:0000313" key="1">
    <source>
        <dbReference type="EMBL" id="MWA07420.1"/>
    </source>
</evidence>
<dbReference type="AlphaFoldDB" id="A0A6I4MQX7"/>
<proteinExistence type="predicted"/>
<comment type="caution">
    <text evidence="1">The sequence shown here is derived from an EMBL/GenBank/DDBJ whole genome shotgun (WGS) entry which is preliminary data.</text>
</comment>
<gene>
    <name evidence="1" type="ORF">F8568_045280</name>
</gene>
<dbReference type="Proteomes" id="UP000462055">
    <property type="component" value="Unassembled WGS sequence"/>
</dbReference>
<dbReference type="EMBL" id="WBMS02000074">
    <property type="protein sequence ID" value="MWA07420.1"/>
    <property type="molecule type" value="Genomic_DNA"/>
</dbReference>
<organism evidence="1 2">
    <name type="scientific">Actinomadura physcomitrii</name>
    <dbReference type="NCBI Taxonomy" id="2650748"/>
    <lineage>
        <taxon>Bacteria</taxon>
        <taxon>Bacillati</taxon>
        <taxon>Actinomycetota</taxon>
        <taxon>Actinomycetes</taxon>
        <taxon>Streptosporangiales</taxon>
        <taxon>Thermomonosporaceae</taxon>
        <taxon>Actinomadura</taxon>
    </lineage>
</organism>
<evidence type="ECO:0000313" key="2">
    <source>
        <dbReference type="Proteomes" id="UP000462055"/>
    </source>
</evidence>
<name>A0A6I4MQX7_9ACTN</name>
<dbReference type="RefSeq" id="WP_151600362.1">
    <property type="nucleotide sequence ID" value="NZ_WBMS02000074.1"/>
</dbReference>